<gene>
    <name evidence="1" type="ORF">B296_00025594</name>
</gene>
<sequence>MTGISRLCNLIAVSLRPYLARSSDQRIREGSSPLAFSTALCPFIMVDLILQVHKQIHQWTNESDCEGEQVRC</sequence>
<reference evidence="1 2" key="1">
    <citation type="journal article" date="2014" name="Agronomy (Basel)">
        <title>A Draft Genome Sequence for Ensete ventricosum, the Drought-Tolerant Tree Against Hunger.</title>
        <authorList>
            <person name="Harrison J."/>
            <person name="Moore K.A."/>
            <person name="Paszkiewicz K."/>
            <person name="Jones T."/>
            <person name="Grant M."/>
            <person name="Ambacheew D."/>
            <person name="Muzemil S."/>
            <person name="Studholme D.J."/>
        </authorList>
    </citation>
    <scope>NUCLEOTIDE SEQUENCE [LARGE SCALE GENOMIC DNA]</scope>
</reference>
<evidence type="ECO:0000313" key="1">
    <source>
        <dbReference type="EMBL" id="RRT79279.1"/>
    </source>
</evidence>
<organism evidence="1 2">
    <name type="scientific">Ensete ventricosum</name>
    <name type="common">Abyssinian banana</name>
    <name type="synonym">Musa ensete</name>
    <dbReference type="NCBI Taxonomy" id="4639"/>
    <lineage>
        <taxon>Eukaryota</taxon>
        <taxon>Viridiplantae</taxon>
        <taxon>Streptophyta</taxon>
        <taxon>Embryophyta</taxon>
        <taxon>Tracheophyta</taxon>
        <taxon>Spermatophyta</taxon>
        <taxon>Magnoliopsida</taxon>
        <taxon>Liliopsida</taxon>
        <taxon>Zingiberales</taxon>
        <taxon>Musaceae</taxon>
        <taxon>Ensete</taxon>
    </lineage>
</organism>
<comment type="caution">
    <text evidence="1">The sequence shown here is derived from an EMBL/GenBank/DDBJ whole genome shotgun (WGS) entry which is preliminary data.</text>
</comment>
<dbReference type="Proteomes" id="UP000287651">
    <property type="component" value="Unassembled WGS sequence"/>
</dbReference>
<evidence type="ECO:0000313" key="2">
    <source>
        <dbReference type="Proteomes" id="UP000287651"/>
    </source>
</evidence>
<protein>
    <submittedName>
        <fullName evidence="1">Uncharacterized protein</fullName>
    </submittedName>
</protein>
<dbReference type="AlphaFoldDB" id="A0A427ASP7"/>
<name>A0A427ASP7_ENSVE</name>
<accession>A0A427ASP7</accession>
<dbReference type="EMBL" id="AMZH03001443">
    <property type="protein sequence ID" value="RRT79279.1"/>
    <property type="molecule type" value="Genomic_DNA"/>
</dbReference>
<proteinExistence type="predicted"/>